<dbReference type="CDD" id="cd18612">
    <property type="entry name" value="GH130_Lin0857-like"/>
    <property type="match status" value="1"/>
</dbReference>
<dbReference type="EMBL" id="CP034235">
    <property type="protein sequence ID" value="QGQ98191.1"/>
    <property type="molecule type" value="Genomic_DNA"/>
</dbReference>
<comment type="similarity">
    <text evidence="3">Belongs to the glycosyl hydrolase 130 family.</text>
</comment>
<gene>
    <name evidence="4" type="ORF">EHS13_26550</name>
</gene>
<dbReference type="SUPFAM" id="SSF75005">
    <property type="entry name" value="Arabinanase/levansucrase/invertase"/>
    <property type="match status" value="1"/>
</dbReference>
<proteinExistence type="inferred from homology"/>
<dbReference type="PIRSF" id="PIRSF016202">
    <property type="entry name" value="PH1107"/>
    <property type="match status" value="1"/>
</dbReference>
<evidence type="ECO:0000256" key="1">
    <source>
        <dbReference type="ARBA" id="ARBA00022676"/>
    </source>
</evidence>
<keyword evidence="4" id="KW-0326">Glycosidase</keyword>
<keyword evidence="5" id="KW-1185">Reference proteome</keyword>
<dbReference type="RefSeq" id="WP_155703293.1">
    <property type="nucleotide sequence ID" value="NZ_CP034235.1"/>
</dbReference>
<evidence type="ECO:0000256" key="2">
    <source>
        <dbReference type="ARBA" id="ARBA00022679"/>
    </source>
</evidence>
<sequence length="352" mass="39833">MTILRSNNNPIISPISVTASESNMEVIGVFNAGVARYNDEIVLLLRVAERPINHDTEVMLVPVYDPASKQIRIETILKHPDHDMSDVRVIKTPKRNYLTSMSHLRVARSKDGINFTIDAEPTIMPDTIYESYGIEDPRITQIGDTYYITYSAISEYGICTGLITTTDFLDFERKGNVFHPDNKDVVIFPRKIGDKYYALHRPSCSHYGNPEMWIAESSDLLQWGNHQHLIGVREGSWDGGRIGASAIPFEIEEGWLEIYHGADSNNRYCLGALLLDKNEPWKVLARSEIPFMEPERDYEVEGFFGNVIFPCGVLYEDGLIKIYYGAGDTCVGYAETTLEFIKENLSQGSLTR</sequence>
<dbReference type="PANTHER" id="PTHR34106:SF5">
    <property type="entry name" value="GLYCOSIDASE"/>
    <property type="match status" value="1"/>
</dbReference>
<accession>A0A6B8RPA4</accession>
<reference evidence="5" key="1">
    <citation type="submission" date="2018-11" db="EMBL/GenBank/DDBJ databases">
        <title>Complete genome sequence of Paenibacillus sp. ML311-T8.</title>
        <authorList>
            <person name="Nam Y.-D."/>
            <person name="Kang J."/>
            <person name="Chung W.-H."/>
            <person name="Park Y.S."/>
        </authorList>
    </citation>
    <scope>NUCLEOTIDE SEQUENCE [LARGE SCALE GENOMIC DNA]</scope>
    <source>
        <strain evidence="5">ML311-T8</strain>
    </source>
</reference>
<evidence type="ECO:0000256" key="3">
    <source>
        <dbReference type="ARBA" id="ARBA00024356"/>
    </source>
</evidence>
<dbReference type="AlphaFoldDB" id="A0A6B8RPA4"/>
<dbReference type="InterPro" id="IPR007184">
    <property type="entry name" value="Mannoside_phosphorylase"/>
</dbReference>
<dbReference type="KEGG" id="ppsc:EHS13_26550"/>
<dbReference type="OrthoDB" id="9759709at2"/>
<name>A0A6B8RPA4_9BACL</name>
<organism evidence="4 5">
    <name type="scientific">Paenibacillus psychroresistens</name>
    <dbReference type="NCBI Taxonomy" id="1778678"/>
    <lineage>
        <taxon>Bacteria</taxon>
        <taxon>Bacillati</taxon>
        <taxon>Bacillota</taxon>
        <taxon>Bacilli</taxon>
        <taxon>Bacillales</taxon>
        <taxon>Paenibacillaceae</taxon>
        <taxon>Paenibacillus</taxon>
    </lineage>
</organism>
<dbReference type="GO" id="GO:0016798">
    <property type="term" value="F:hydrolase activity, acting on glycosyl bonds"/>
    <property type="evidence" value="ECO:0007669"/>
    <property type="project" value="UniProtKB-KW"/>
</dbReference>
<keyword evidence="4" id="KW-0378">Hydrolase</keyword>
<dbReference type="GO" id="GO:0016757">
    <property type="term" value="F:glycosyltransferase activity"/>
    <property type="evidence" value="ECO:0007669"/>
    <property type="project" value="UniProtKB-KW"/>
</dbReference>
<dbReference type="Proteomes" id="UP000426246">
    <property type="component" value="Chromosome"/>
</dbReference>
<keyword evidence="1" id="KW-0328">Glycosyltransferase</keyword>
<dbReference type="Gene3D" id="2.115.10.20">
    <property type="entry name" value="Glycosyl hydrolase domain, family 43"/>
    <property type="match status" value="1"/>
</dbReference>
<keyword evidence="2" id="KW-0808">Transferase</keyword>
<dbReference type="Pfam" id="PF04041">
    <property type="entry name" value="Glyco_hydro_130"/>
    <property type="match status" value="1"/>
</dbReference>
<dbReference type="PANTHER" id="PTHR34106">
    <property type="entry name" value="GLYCOSIDASE"/>
    <property type="match status" value="1"/>
</dbReference>
<protein>
    <submittedName>
        <fullName evidence="4">Glycosidase</fullName>
    </submittedName>
</protein>
<evidence type="ECO:0000313" key="5">
    <source>
        <dbReference type="Proteomes" id="UP000426246"/>
    </source>
</evidence>
<evidence type="ECO:0000313" key="4">
    <source>
        <dbReference type="EMBL" id="QGQ98191.1"/>
    </source>
</evidence>
<dbReference type="InterPro" id="IPR023296">
    <property type="entry name" value="Glyco_hydro_beta-prop_sf"/>
</dbReference>